<protein>
    <recommendedName>
        <fullName evidence="2">Caspase family p20 domain-containing protein</fullName>
    </recommendedName>
</protein>
<comment type="caution">
    <text evidence="1">The sequence shown here is derived from an EMBL/GenBank/DDBJ whole genome shotgun (WGS) entry which is preliminary data.</text>
</comment>
<name>X0XT73_9ZZZZ</name>
<reference evidence="1" key="1">
    <citation type="journal article" date="2014" name="Front. Microbiol.">
        <title>High frequency of phylogenetically diverse reductive dehalogenase-homologous genes in deep subseafloor sedimentary metagenomes.</title>
        <authorList>
            <person name="Kawai M."/>
            <person name="Futagami T."/>
            <person name="Toyoda A."/>
            <person name="Takaki Y."/>
            <person name="Nishi S."/>
            <person name="Hori S."/>
            <person name="Arai W."/>
            <person name="Tsubouchi T."/>
            <person name="Morono Y."/>
            <person name="Uchiyama I."/>
            <person name="Ito T."/>
            <person name="Fujiyama A."/>
            <person name="Inagaki F."/>
            <person name="Takami H."/>
        </authorList>
    </citation>
    <scope>NUCLEOTIDE SEQUENCE</scope>
    <source>
        <strain evidence="1">Expedition CK06-06</strain>
    </source>
</reference>
<evidence type="ECO:0000313" key="1">
    <source>
        <dbReference type="EMBL" id="GAG38502.1"/>
    </source>
</evidence>
<dbReference type="AlphaFoldDB" id="X0XT73"/>
<feature type="non-terminal residue" evidence="1">
    <location>
        <position position="173"/>
    </location>
</feature>
<sequence>MKKNNLITKGVAFGTVILFIGLASASSINVNVSNFSTFEDTEYWALIFAVGVYYNNPWQNRPSMLEAADDLYEVLIDSPNWKTDHIRKITGAEATGQRLIKELLWLIQSADSNDMVFIYITTHGSPLKNINGMPVDLPPKDEADGADEILAMYKGFDKWYAIIWDDLLNFFLS</sequence>
<dbReference type="Gene3D" id="3.40.50.1460">
    <property type="match status" value="1"/>
</dbReference>
<gene>
    <name evidence="1" type="ORF">S01H1_63802</name>
</gene>
<proteinExistence type="predicted"/>
<organism evidence="1">
    <name type="scientific">marine sediment metagenome</name>
    <dbReference type="NCBI Taxonomy" id="412755"/>
    <lineage>
        <taxon>unclassified sequences</taxon>
        <taxon>metagenomes</taxon>
        <taxon>ecological metagenomes</taxon>
    </lineage>
</organism>
<dbReference type="EMBL" id="BARS01042014">
    <property type="protein sequence ID" value="GAG38502.1"/>
    <property type="molecule type" value="Genomic_DNA"/>
</dbReference>
<evidence type="ECO:0008006" key="2">
    <source>
        <dbReference type="Google" id="ProtNLM"/>
    </source>
</evidence>
<accession>X0XT73</accession>